<dbReference type="InterPro" id="IPR046867">
    <property type="entry name" value="AldOxase/xan_DH_MoCoBD2"/>
</dbReference>
<dbReference type="InterPro" id="IPR000674">
    <property type="entry name" value="Ald_Oxase/Xan_DH_a/b"/>
</dbReference>
<proteinExistence type="predicted"/>
<feature type="compositionally biased region" description="Basic and acidic residues" evidence="3">
    <location>
        <begin position="158"/>
        <end position="169"/>
    </location>
</feature>
<gene>
    <name evidence="5" type="ORF">SAMN05192542_106254</name>
</gene>
<dbReference type="GO" id="GO:0016491">
    <property type="term" value="F:oxidoreductase activity"/>
    <property type="evidence" value="ECO:0007669"/>
    <property type="project" value="UniProtKB-KW"/>
</dbReference>
<dbReference type="InterPro" id="IPR037165">
    <property type="entry name" value="AldOxase/xan_DH_Mopterin-bd_sf"/>
</dbReference>
<feature type="region of interest" description="Disordered" evidence="3">
    <location>
        <begin position="153"/>
        <end position="178"/>
    </location>
</feature>
<dbReference type="Gene3D" id="3.30.365.10">
    <property type="entry name" value="Aldehyde oxidase/xanthine dehydrogenase, molybdopterin binding domain"/>
    <property type="match status" value="4"/>
</dbReference>
<evidence type="ECO:0000259" key="4">
    <source>
        <dbReference type="SMART" id="SM01008"/>
    </source>
</evidence>
<dbReference type="AlphaFoldDB" id="A0A1H7P6X2"/>
<reference evidence="6" key="1">
    <citation type="submission" date="2016-10" db="EMBL/GenBank/DDBJ databases">
        <authorList>
            <person name="Varghese N."/>
            <person name="Submissions S."/>
        </authorList>
    </citation>
    <scope>NUCLEOTIDE SEQUENCE [LARGE SCALE GENOMIC DNA]</scope>
    <source>
        <strain evidence="6">LMG 26416</strain>
    </source>
</reference>
<protein>
    <submittedName>
        <fullName evidence="5">Xanthine dehydrogenase, molybdenum binding subunit apoprotein</fullName>
    </submittedName>
</protein>
<evidence type="ECO:0000313" key="6">
    <source>
        <dbReference type="Proteomes" id="UP000199120"/>
    </source>
</evidence>
<dbReference type="Gene3D" id="3.90.1170.50">
    <property type="entry name" value="Aldehyde oxidase/xanthine dehydrogenase, a/b hammerhead"/>
    <property type="match status" value="1"/>
</dbReference>
<evidence type="ECO:0000256" key="3">
    <source>
        <dbReference type="SAM" id="MobiDB-lite"/>
    </source>
</evidence>
<accession>A0A1H7P6X2</accession>
<dbReference type="Pfam" id="PF01315">
    <property type="entry name" value="Ald_Xan_dh_C"/>
    <property type="match status" value="1"/>
</dbReference>
<keyword evidence="6" id="KW-1185">Reference proteome</keyword>
<sequence length="749" mass="80632">MNMNEPTTPQSVGQSLRRVDGRLKVTGAALYTADRNPPGMVYAYGVFSTVASGRVLRIDTTDARRVPGVIDIFHHEHFPRLYRAPRSAISPATILTSTVTDESRLPFEDATVRYAGQFVALVVADTFEHAREAAFRVHVDYATNKALAGLDQGLAAGEPRDGGRGHSRGDPQPAFDGAPHRIDLAYRTPVETHNPMELHASVASWQGDSLHLYEASQGVTVHRNTIARVFGLTPEQVTVEAPFIGSGFGSKLFMWPHSVAASAASRAVGRPVKLVVPRAQMFTTTGHRPETLQRLRLSADADGRLTSLRHESVNTTSFTDQYTENCGGVSRSLYSCPNVLVSHRTIQVNHGSPTSMRAPGAAPGLFALESAIDELAEQAGMDPMQFRLLNISTRDEAANLPWSSNHLREAIGQGAERFGWARRDPRIGAMRDGHEVIGYGMAACNWDAYRTPAEARVQLRDDGTASVTCAIQDIGTGTYTIAAQVVAELTGLPVERIEVKLGDSSFPAAPVSGGSWATASVMPAIAEATRNAIAQLRTFATASNAIFAGDKPESIRFEQGRLISGARPVDFAAVLKAQRLANAEGYAHTQGAPTGQYSFRSFGAHFVEVRWDPGISHLRVARVVSAIDVGRVVNPLTARNQVEGAVVMGVGMALFEATEYDSRTGVPANNNYAEYPVPVHADQPDIDVILLDYPDFALNEFGARGIGEIGITGLAAAVANAVHHATGKRIRDLPITLDKLIDVEHPFSA</sequence>
<dbReference type="PANTHER" id="PTHR11908:SF132">
    <property type="entry name" value="ALDEHYDE OXIDASE 1-RELATED"/>
    <property type="match status" value="1"/>
</dbReference>
<organism evidence="5 6">
    <name type="scientific">Paraburkholderia caballeronis</name>
    <dbReference type="NCBI Taxonomy" id="416943"/>
    <lineage>
        <taxon>Bacteria</taxon>
        <taxon>Pseudomonadati</taxon>
        <taxon>Pseudomonadota</taxon>
        <taxon>Betaproteobacteria</taxon>
        <taxon>Burkholderiales</taxon>
        <taxon>Burkholderiaceae</taxon>
        <taxon>Paraburkholderia</taxon>
    </lineage>
</organism>
<dbReference type="InterPro" id="IPR008274">
    <property type="entry name" value="AldOxase/xan_DH_MoCoBD1"/>
</dbReference>
<keyword evidence="1" id="KW-0500">Molybdenum</keyword>
<dbReference type="InterPro" id="IPR036856">
    <property type="entry name" value="Ald_Oxase/Xan_DH_a/b_sf"/>
</dbReference>
<keyword evidence="2" id="KW-0560">Oxidoreductase</keyword>
<dbReference type="PANTHER" id="PTHR11908">
    <property type="entry name" value="XANTHINE DEHYDROGENASE"/>
    <property type="match status" value="1"/>
</dbReference>
<dbReference type="Pfam" id="PF02738">
    <property type="entry name" value="MoCoBD_1"/>
    <property type="match status" value="1"/>
</dbReference>
<evidence type="ECO:0000256" key="2">
    <source>
        <dbReference type="ARBA" id="ARBA00023002"/>
    </source>
</evidence>
<dbReference type="GO" id="GO:0005506">
    <property type="term" value="F:iron ion binding"/>
    <property type="evidence" value="ECO:0007669"/>
    <property type="project" value="InterPro"/>
</dbReference>
<dbReference type="STRING" id="416943.SAMN05445871_5386"/>
<evidence type="ECO:0000313" key="5">
    <source>
        <dbReference type="EMBL" id="SEL31369.1"/>
    </source>
</evidence>
<dbReference type="InterPro" id="IPR016208">
    <property type="entry name" value="Ald_Oxase/xanthine_DH-like"/>
</dbReference>
<dbReference type="Pfam" id="PF20256">
    <property type="entry name" value="MoCoBD_2"/>
    <property type="match status" value="1"/>
</dbReference>
<dbReference type="SUPFAM" id="SSF56003">
    <property type="entry name" value="Molybdenum cofactor-binding domain"/>
    <property type="match status" value="1"/>
</dbReference>
<dbReference type="EMBL" id="FOAJ01000006">
    <property type="protein sequence ID" value="SEL31369.1"/>
    <property type="molecule type" value="Genomic_DNA"/>
</dbReference>
<dbReference type="Proteomes" id="UP000199120">
    <property type="component" value="Unassembled WGS sequence"/>
</dbReference>
<dbReference type="SUPFAM" id="SSF54665">
    <property type="entry name" value="CO dehydrogenase molybdoprotein N-domain-like"/>
    <property type="match status" value="1"/>
</dbReference>
<feature type="domain" description="Aldehyde oxidase/xanthine dehydrogenase a/b hammerhead" evidence="4">
    <location>
        <begin position="26"/>
        <end position="145"/>
    </location>
</feature>
<dbReference type="SMART" id="SM01008">
    <property type="entry name" value="Ald_Xan_dh_C"/>
    <property type="match status" value="1"/>
</dbReference>
<name>A0A1H7P6X2_9BURK</name>
<evidence type="ECO:0000256" key="1">
    <source>
        <dbReference type="ARBA" id="ARBA00022505"/>
    </source>
</evidence>